<dbReference type="GO" id="GO:0071555">
    <property type="term" value="P:cell wall organization"/>
    <property type="evidence" value="ECO:0007669"/>
    <property type="project" value="UniProtKB-KW"/>
</dbReference>
<keyword evidence="1 10" id="KW-0963">Cytoplasm</keyword>
<dbReference type="InterPro" id="IPR000713">
    <property type="entry name" value="Mur_ligase_N"/>
</dbReference>
<dbReference type="EC" id="6.3.2.10" evidence="10 11"/>
<dbReference type="GO" id="GO:0005737">
    <property type="term" value="C:cytoplasm"/>
    <property type="evidence" value="ECO:0007669"/>
    <property type="project" value="UniProtKB-SubCell"/>
</dbReference>
<reference evidence="15 16" key="1">
    <citation type="journal article" date="2016" name="Nat. Commun.">
        <title>Thousands of microbial genomes shed light on interconnected biogeochemical processes in an aquifer system.</title>
        <authorList>
            <person name="Anantharaman K."/>
            <person name="Brown C.T."/>
            <person name="Hug L.A."/>
            <person name="Sharon I."/>
            <person name="Castelle C.J."/>
            <person name="Probst A.J."/>
            <person name="Thomas B.C."/>
            <person name="Singh A."/>
            <person name="Wilkins M.J."/>
            <person name="Karaoz U."/>
            <person name="Brodie E.L."/>
            <person name="Williams K.H."/>
            <person name="Hubbard S.S."/>
            <person name="Banfield J.F."/>
        </authorList>
    </citation>
    <scope>NUCLEOTIDE SEQUENCE [LARGE SCALE GENOMIC DNA]</scope>
</reference>
<dbReference type="AlphaFoldDB" id="A0A1F6TQB0"/>
<keyword evidence="8 10" id="KW-0131">Cell cycle</keyword>
<dbReference type="GO" id="GO:0047480">
    <property type="term" value="F:UDP-N-acetylmuramoyl-tripeptide-D-alanyl-D-alanine ligase activity"/>
    <property type="evidence" value="ECO:0007669"/>
    <property type="project" value="UniProtKB-UniRule"/>
</dbReference>
<dbReference type="HAMAP" id="MF_02019">
    <property type="entry name" value="MurF"/>
    <property type="match status" value="1"/>
</dbReference>
<dbReference type="GO" id="GO:0005524">
    <property type="term" value="F:ATP binding"/>
    <property type="evidence" value="ECO:0007669"/>
    <property type="project" value="UniProtKB-UniRule"/>
</dbReference>
<dbReference type="PANTHER" id="PTHR43024">
    <property type="entry name" value="UDP-N-ACETYLMURAMOYL-TRIPEPTIDE--D-ALANYL-D-ALANINE LIGASE"/>
    <property type="match status" value="1"/>
</dbReference>
<dbReference type="Gene3D" id="3.90.190.20">
    <property type="entry name" value="Mur ligase, C-terminal domain"/>
    <property type="match status" value="1"/>
</dbReference>
<dbReference type="InterPro" id="IPR035911">
    <property type="entry name" value="MurE/MurF_N"/>
</dbReference>
<feature type="domain" description="Mur ligase central" evidence="14">
    <location>
        <begin position="102"/>
        <end position="288"/>
    </location>
</feature>
<dbReference type="InterPro" id="IPR005863">
    <property type="entry name" value="UDP-N-AcMur_synth"/>
</dbReference>
<evidence type="ECO:0000256" key="2">
    <source>
        <dbReference type="ARBA" id="ARBA00022598"/>
    </source>
</evidence>
<gene>
    <name evidence="10" type="primary">murF</name>
    <name evidence="15" type="ORF">A2151_09235</name>
</gene>
<keyword evidence="5 10" id="KW-0067">ATP-binding</keyword>
<comment type="subcellular location">
    <subcellularLocation>
        <location evidence="10 11">Cytoplasm</location>
    </subcellularLocation>
</comment>
<keyword evidence="4 10" id="KW-0547">Nucleotide-binding</keyword>
<evidence type="ECO:0000256" key="11">
    <source>
        <dbReference type="RuleBase" id="RU004136"/>
    </source>
</evidence>
<keyword evidence="2 10" id="KW-0436">Ligase</keyword>
<dbReference type="Gene3D" id="3.40.1190.10">
    <property type="entry name" value="Mur-like, catalytic domain"/>
    <property type="match status" value="1"/>
</dbReference>
<comment type="caution">
    <text evidence="15">The sequence shown here is derived from an EMBL/GenBank/DDBJ whole genome shotgun (WGS) entry which is preliminary data.</text>
</comment>
<evidence type="ECO:0000259" key="14">
    <source>
        <dbReference type="Pfam" id="PF08245"/>
    </source>
</evidence>
<dbReference type="InterPro" id="IPR051046">
    <property type="entry name" value="MurCDEF_CellWall_CoF430Synth"/>
</dbReference>
<dbReference type="GO" id="GO:0008766">
    <property type="term" value="F:UDP-N-acetylmuramoylalanyl-D-glutamyl-2,6-diaminopimelate-D-alanyl-D-alanine ligase activity"/>
    <property type="evidence" value="ECO:0007669"/>
    <property type="project" value="RHEA"/>
</dbReference>
<dbReference type="GO" id="GO:0008360">
    <property type="term" value="P:regulation of cell shape"/>
    <property type="evidence" value="ECO:0007669"/>
    <property type="project" value="UniProtKB-KW"/>
</dbReference>
<protein>
    <recommendedName>
        <fullName evidence="10 11">UDP-N-acetylmuramoyl-tripeptide--D-alanyl-D-alanine ligase</fullName>
        <ecNumber evidence="10 11">6.3.2.10</ecNumber>
    </recommendedName>
    <alternativeName>
        <fullName evidence="10">D-alanyl-D-alanine-adding enzyme</fullName>
    </alternativeName>
</protein>
<proteinExistence type="inferred from homology"/>
<dbReference type="STRING" id="1817760.A2151_09235"/>
<dbReference type="SUPFAM" id="SSF53623">
    <property type="entry name" value="MurD-like peptide ligases, catalytic domain"/>
    <property type="match status" value="1"/>
</dbReference>
<dbReference type="PANTHER" id="PTHR43024:SF1">
    <property type="entry name" value="UDP-N-ACETYLMURAMOYL-TRIPEPTIDE--D-ALANYL-D-ALANINE LIGASE"/>
    <property type="match status" value="1"/>
</dbReference>
<dbReference type="InterPro" id="IPR036615">
    <property type="entry name" value="Mur_ligase_C_dom_sf"/>
</dbReference>
<evidence type="ECO:0000256" key="9">
    <source>
        <dbReference type="ARBA" id="ARBA00023316"/>
    </source>
</evidence>
<dbReference type="EMBL" id="MFSU01000059">
    <property type="protein sequence ID" value="OGI47303.1"/>
    <property type="molecule type" value="Genomic_DNA"/>
</dbReference>
<evidence type="ECO:0000313" key="16">
    <source>
        <dbReference type="Proteomes" id="UP000178885"/>
    </source>
</evidence>
<comment type="similarity">
    <text evidence="10">Belongs to the MurCDEF family. MurF subfamily.</text>
</comment>
<dbReference type="Proteomes" id="UP000178885">
    <property type="component" value="Unassembled WGS sequence"/>
</dbReference>
<dbReference type="Pfam" id="PF02875">
    <property type="entry name" value="Mur_ligase_C"/>
    <property type="match status" value="1"/>
</dbReference>
<dbReference type="NCBIfam" id="TIGR01143">
    <property type="entry name" value="murF"/>
    <property type="match status" value="1"/>
</dbReference>
<keyword evidence="6 10" id="KW-0133">Cell shape</keyword>
<evidence type="ECO:0000259" key="13">
    <source>
        <dbReference type="Pfam" id="PF02875"/>
    </source>
</evidence>
<evidence type="ECO:0000256" key="6">
    <source>
        <dbReference type="ARBA" id="ARBA00022960"/>
    </source>
</evidence>
<comment type="function">
    <text evidence="10 11">Involved in cell wall formation. Catalyzes the final step in the synthesis of UDP-N-acetylmuramoyl-pentapeptide, the precursor of murein.</text>
</comment>
<dbReference type="InterPro" id="IPR013221">
    <property type="entry name" value="Mur_ligase_cen"/>
</dbReference>
<comment type="pathway">
    <text evidence="10 11">Cell wall biogenesis; peptidoglycan biosynthesis.</text>
</comment>
<dbReference type="InterPro" id="IPR036565">
    <property type="entry name" value="Mur-like_cat_sf"/>
</dbReference>
<dbReference type="UniPathway" id="UPA00219"/>
<evidence type="ECO:0000313" key="15">
    <source>
        <dbReference type="EMBL" id="OGI47303.1"/>
    </source>
</evidence>
<evidence type="ECO:0000259" key="12">
    <source>
        <dbReference type="Pfam" id="PF01225"/>
    </source>
</evidence>
<evidence type="ECO:0000256" key="10">
    <source>
        <dbReference type="HAMAP-Rule" id="MF_02019"/>
    </source>
</evidence>
<dbReference type="Pfam" id="PF08245">
    <property type="entry name" value="Mur_ligase_M"/>
    <property type="match status" value="1"/>
</dbReference>
<dbReference type="SUPFAM" id="SSF63418">
    <property type="entry name" value="MurE/MurF N-terminal domain"/>
    <property type="match status" value="1"/>
</dbReference>
<dbReference type="InterPro" id="IPR004101">
    <property type="entry name" value="Mur_ligase_C"/>
</dbReference>
<keyword evidence="3 10" id="KW-0132">Cell division</keyword>
<evidence type="ECO:0000256" key="4">
    <source>
        <dbReference type="ARBA" id="ARBA00022741"/>
    </source>
</evidence>
<dbReference type="GO" id="GO:0009252">
    <property type="term" value="P:peptidoglycan biosynthetic process"/>
    <property type="evidence" value="ECO:0007669"/>
    <property type="project" value="UniProtKB-UniRule"/>
</dbReference>
<name>A0A1F6TQB0_9PROT</name>
<comment type="catalytic activity">
    <reaction evidence="10 11">
        <text>D-alanyl-D-alanine + UDP-N-acetyl-alpha-D-muramoyl-L-alanyl-gamma-D-glutamyl-meso-2,6-diaminopimelate + ATP = UDP-N-acetyl-alpha-D-muramoyl-L-alanyl-gamma-D-glutamyl-meso-2,6-diaminopimeloyl-D-alanyl-D-alanine + ADP + phosphate + H(+)</text>
        <dbReference type="Rhea" id="RHEA:28374"/>
        <dbReference type="ChEBI" id="CHEBI:15378"/>
        <dbReference type="ChEBI" id="CHEBI:30616"/>
        <dbReference type="ChEBI" id="CHEBI:43474"/>
        <dbReference type="ChEBI" id="CHEBI:57822"/>
        <dbReference type="ChEBI" id="CHEBI:61386"/>
        <dbReference type="ChEBI" id="CHEBI:83905"/>
        <dbReference type="ChEBI" id="CHEBI:456216"/>
        <dbReference type="EC" id="6.3.2.10"/>
    </reaction>
</comment>
<dbReference type="Gene3D" id="3.40.1390.10">
    <property type="entry name" value="MurE/MurF, N-terminal domain"/>
    <property type="match status" value="1"/>
</dbReference>
<dbReference type="GO" id="GO:0051301">
    <property type="term" value="P:cell division"/>
    <property type="evidence" value="ECO:0007669"/>
    <property type="project" value="UniProtKB-KW"/>
</dbReference>
<evidence type="ECO:0000256" key="1">
    <source>
        <dbReference type="ARBA" id="ARBA00022490"/>
    </source>
</evidence>
<feature type="domain" description="Mur ligase C-terminal" evidence="13">
    <location>
        <begin position="310"/>
        <end position="429"/>
    </location>
</feature>
<evidence type="ECO:0000256" key="8">
    <source>
        <dbReference type="ARBA" id="ARBA00023306"/>
    </source>
</evidence>
<accession>A0A1F6TQB0</accession>
<dbReference type="Pfam" id="PF01225">
    <property type="entry name" value="Mur_ligase"/>
    <property type="match status" value="1"/>
</dbReference>
<evidence type="ECO:0000256" key="3">
    <source>
        <dbReference type="ARBA" id="ARBA00022618"/>
    </source>
</evidence>
<keyword evidence="9 10" id="KW-0961">Cell wall biogenesis/degradation</keyword>
<feature type="domain" description="Mur ligase N-terminal catalytic" evidence="12">
    <location>
        <begin position="21"/>
        <end position="90"/>
    </location>
</feature>
<organism evidence="15 16">
    <name type="scientific">Candidatus Muproteobacteria bacterium RBG_16_65_34</name>
    <dbReference type="NCBI Taxonomy" id="1817760"/>
    <lineage>
        <taxon>Bacteria</taxon>
        <taxon>Pseudomonadati</taxon>
        <taxon>Pseudomonadota</taxon>
        <taxon>Candidatus Muproteobacteria</taxon>
    </lineage>
</organism>
<evidence type="ECO:0000256" key="7">
    <source>
        <dbReference type="ARBA" id="ARBA00022984"/>
    </source>
</evidence>
<feature type="binding site" evidence="10">
    <location>
        <begin position="104"/>
        <end position="110"/>
    </location>
    <ligand>
        <name>ATP</name>
        <dbReference type="ChEBI" id="CHEBI:30616"/>
    </ligand>
</feature>
<keyword evidence="7 10" id="KW-0573">Peptidoglycan synthesis</keyword>
<evidence type="ECO:0000256" key="5">
    <source>
        <dbReference type="ARBA" id="ARBA00022840"/>
    </source>
</evidence>
<sequence length="453" mass="47776">MSLAILADVLKAPLVGADAVFTGVSTDTRALKAGELFVAITGPHHDGHSFLSEAIAAGAAGAVLGRAVETTLPYVRVADTRRALGDLAAFWRCQFAIPVIAVTGSNGKTTVKEMIGAIMAQAGPGCVTRGNLNNDIGVPLTLTCLRAKDKYAVIEMGMNHKGEIEYLSRLTRPTIALITNAAEAHLAGVGTVEDVARAKGEIFAGLAEDGVAILNADDPHCALWKSLAAPHRCLTFGFAPPADVRAEYTLGAAGSRIRLKTTQGEIEMRLSLLGRHNALNAAAASAAALEAGASLPDVQRALERVKPAAGRLELKEGISGARVLDDTYNANPASLAAGLEALREFPGERVLVLGDMAELGPAAEDIHRRVGELARRLDLKRLYAIGELARLAVERFGRGGRHFDSHEALIEALQDVMHGDMTLLIKGSRVMHLERVVTGIVRAKADQAAAEEN</sequence>
<dbReference type="SUPFAM" id="SSF53244">
    <property type="entry name" value="MurD-like peptide ligases, peptide-binding domain"/>
    <property type="match status" value="1"/>
</dbReference>